<feature type="region of interest" description="Disordered" evidence="9">
    <location>
        <begin position="349"/>
        <end position="378"/>
    </location>
</feature>
<dbReference type="OrthoDB" id="6500128at2759"/>
<feature type="transmembrane region" description="Helical" evidence="10">
    <location>
        <begin position="45"/>
        <end position="67"/>
    </location>
</feature>
<evidence type="ECO:0000259" key="11">
    <source>
        <dbReference type="PROSITE" id="PS50893"/>
    </source>
</evidence>
<keyword evidence="4" id="KW-0677">Repeat</keyword>
<feature type="transmembrane region" description="Helical" evidence="10">
    <location>
        <begin position="1094"/>
        <end position="1117"/>
    </location>
</feature>
<keyword evidence="3 10" id="KW-0812">Transmembrane</keyword>
<evidence type="ECO:0000256" key="4">
    <source>
        <dbReference type="ARBA" id="ARBA00022737"/>
    </source>
</evidence>
<keyword evidence="6" id="KW-0067">ATP-binding</keyword>
<dbReference type="CDD" id="cd03244">
    <property type="entry name" value="ABCC_MRP_domain2"/>
    <property type="match status" value="1"/>
</dbReference>
<evidence type="ECO:0000256" key="3">
    <source>
        <dbReference type="ARBA" id="ARBA00022692"/>
    </source>
</evidence>
<feature type="region of interest" description="Disordered" evidence="9">
    <location>
        <begin position="185"/>
        <end position="213"/>
    </location>
</feature>
<feature type="transmembrane region" description="Helical" evidence="10">
    <location>
        <begin position="1212"/>
        <end position="1232"/>
    </location>
</feature>
<feature type="transmembrane region" description="Helical" evidence="10">
    <location>
        <begin position="255"/>
        <end position="274"/>
    </location>
</feature>
<keyword evidence="14" id="KW-1185">Reference proteome</keyword>
<dbReference type="PANTHER" id="PTHR24223:SF330">
    <property type="entry name" value="ATP-BINDING CASSETTE SUB-FAMILY C MEMBER 10"/>
    <property type="match status" value="1"/>
</dbReference>
<dbReference type="Proteomes" id="UP000051952">
    <property type="component" value="Unassembled WGS sequence"/>
</dbReference>
<evidence type="ECO:0000256" key="2">
    <source>
        <dbReference type="ARBA" id="ARBA00022448"/>
    </source>
</evidence>
<dbReference type="GO" id="GO:0140359">
    <property type="term" value="F:ABC-type transporter activity"/>
    <property type="evidence" value="ECO:0007669"/>
    <property type="project" value="InterPro"/>
</dbReference>
<dbReference type="GO" id="GO:0016020">
    <property type="term" value="C:membrane"/>
    <property type="evidence" value="ECO:0007669"/>
    <property type="project" value="UniProtKB-SubCell"/>
</dbReference>
<feature type="compositionally biased region" description="Basic and acidic residues" evidence="9">
    <location>
        <begin position="742"/>
        <end position="752"/>
    </location>
</feature>
<evidence type="ECO:0000256" key="8">
    <source>
        <dbReference type="ARBA" id="ARBA00023136"/>
    </source>
</evidence>
<dbReference type="OMA" id="WHVWKAY"/>
<dbReference type="Gene3D" id="3.40.50.300">
    <property type="entry name" value="P-loop containing nucleotide triphosphate hydrolases"/>
    <property type="match status" value="2"/>
</dbReference>
<feature type="transmembrane region" description="Helical" evidence="10">
    <location>
        <begin position="150"/>
        <end position="169"/>
    </location>
</feature>
<feature type="transmembrane region" description="Helical" evidence="10">
    <location>
        <begin position="1327"/>
        <end position="1347"/>
    </location>
</feature>
<evidence type="ECO:0000256" key="10">
    <source>
        <dbReference type="SAM" id="Phobius"/>
    </source>
</evidence>
<feature type="region of interest" description="Disordered" evidence="9">
    <location>
        <begin position="723"/>
        <end position="772"/>
    </location>
</feature>
<feature type="domain" description="ABC transporter" evidence="11">
    <location>
        <begin position="753"/>
        <end position="996"/>
    </location>
</feature>
<keyword evidence="7 10" id="KW-1133">Transmembrane helix</keyword>
<comment type="subcellular location">
    <subcellularLocation>
        <location evidence="1">Membrane</location>
        <topology evidence="1">Multi-pass membrane protein</topology>
    </subcellularLocation>
</comment>
<evidence type="ECO:0000313" key="14">
    <source>
        <dbReference type="Proteomes" id="UP000051952"/>
    </source>
</evidence>
<proteinExistence type="predicted"/>
<dbReference type="Pfam" id="PF00664">
    <property type="entry name" value="ABC_membrane"/>
    <property type="match status" value="2"/>
</dbReference>
<feature type="transmembrane region" description="Helical" evidence="10">
    <location>
        <begin position="15"/>
        <end position="33"/>
    </location>
</feature>
<dbReference type="FunFam" id="1.20.1560.10:FF:000013">
    <property type="entry name" value="ABC transporter C family member 2"/>
    <property type="match status" value="1"/>
</dbReference>
<reference evidence="14" key="1">
    <citation type="submission" date="2015-09" db="EMBL/GenBank/DDBJ databases">
        <authorList>
            <consortium name="Pathogen Informatics"/>
        </authorList>
    </citation>
    <scope>NUCLEOTIDE SEQUENCE [LARGE SCALE GENOMIC DNA]</scope>
    <source>
        <strain evidence="14">Lake Konstanz</strain>
    </source>
</reference>
<dbReference type="Gene3D" id="1.20.1560.10">
    <property type="entry name" value="ABC transporter type 1, transmembrane domain"/>
    <property type="match status" value="2"/>
</dbReference>
<dbReference type="InterPro" id="IPR003593">
    <property type="entry name" value="AAA+_ATPase"/>
</dbReference>
<feature type="transmembrane region" description="Helical" evidence="10">
    <location>
        <begin position="506"/>
        <end position="530"/>
    </location>
</feature>
<dbReference type="PROSITE" id="PS50929">
    <property type="entry name" value="ABC_TM1F"/>
    <property type="match status" value="2"/>
</dbReference>
<dbReference type="SUPFAM" id="SSF52540">
    <property type="entry name" value="P-loop containing nucleoside triphosphate hydrolases"/>
    <property type="match status" value="2"/>
</dbReference>
<dbReference type="InterPro" id="IPR036640">
    <property type="entry name" value="ABC1_TM_sf"/>
</dbReference>
<keyword evidence="5" id="KW-0547">Nucleotide-binding</keyword>
<accession>A0A0S4J4A2</accession>
<feature type="transmembrane region" description="Helical" evidence="10">
    <location>
        <begin position="426"/>
        <end position="445"/>
    </location>
</feature>
<feature type="compositionally biased region" description="Basic and acidic residues" evidence="9">
    <location>
        <begin position="1011"/>
        <end position="1021"/>
    </location>
</feature>
<dbReference type="Pfam" id="PF00005">
    <property type="entry name" value="ABC_tran"/>
    <property type="match status" value="2"/>
</dbReference>
<dbReference type="InterPro" id="IPR050173">
    <property type="entry name" value="ABC_transporter_C-like"/>
</dbReference>
<dbReference type="InterPro" id="IPR027417">
    <property type="entry name" value="P-loop_NTPase"/>
</dbReference>
<feature type="region of interest" description="Disordered" evidence="9">
    <location>
        <begin position="601"/>
        <end position="701"/>
    </location>
</feature>
<dbReference type="FunFam" id="3.40.50.300:FF:000630">
    <property type="entry name" value="ATP-binding cassette (ABC) transporter, putative"/>
    <property type="match status" value="1"/>
</dbReference>
<feature type="compositionally biased region" description="Polar residues" evidence="9">
    <location>
        <begin position="666"/>
        <end position="686"/>
    </location>
</feature>
<dbReference type="VEuPathDB" id="TriTrypDB:BSAL_92100c"/>
<sequence>MIDTPSLSDFYDLRIVFISCVWLAIIVNVVSALHRCRRDLLPAPLLFHFVSHAAMGAEVFAIIYAASSHPGTISSIEDPDAQRLSVALQWTQRVSVLVWLILSRWLYYFVPRGVVGFVILLPVISEWARVSLQLLSPDDLEPAQFSVDCIIVVLQCVSFCSVLGWKWLFATDVELLFRQIPESPQTHHHHESDEDRHHAGSHLPRHTSGDGTRIADILPLENSIAIEGAEEDMRAHWQRRGSIGWSLWSRWKGTLATLAGVRLVFDILSLLPAYLLRVLIDNLSDSDSTSSHDLRVSCVIVALLVLSSVVGTLMRSHYSLKLQRISLYNRGLLSDVILKHVIRTRTSRLMSSSSANHDQDQQPTGQGGESNGASHQSHKTQGDILNHLTVDSQRVADGLSGLYDLWALPLQTGLTLYLLYVQVSFAFVAGIVITVALIPVNMVLAKKISKVQSKMLAHNDERVLRINEVMNNMIYVKMCGWRPMMAGWIREPREQYMRCLRWVKMLDALCVFFWATTPVFVSLATFALYIGFGGTLTPGRAVAALTLFNSLILPLNAYPWVINGTVEAYVSLKRLQGFLGPFVRLESQCIRAVSQHIRPPSVWPTPSASDGTTSDDSRGVGENSEESDHDESAPLTKQTTDGKKNKISSTIKSKFGQKKRRHVIGSLNQDAFGSPSQERSIPSIFNSGRRGASRTSADDDGSVARLDEVSNIFISMEKVGFAHARSTQQHQNGHEEQDEDDDMHRDVNEAHHVSARSWHHTSSSRGGGGLSSSSLPFRIEVPRFVLRSNECVAIVGPSGSGKSTFLSGLAGELWRVGGNNSGGSGGGLYVVRRDSMALVEQTPFLTLGSIKHNVLCGLPFRKDAFDRVMKMCALDVDLREFPEKENTMLADRGTGLSGGQKYRVALARGLYAEKSVTLVDDGLGSLDVEVANHVVDHVFSAIPQQAGRSIIVVTHSPDLIARAHRVYKADGNKLVELSHLEREFYLQRELPTSPRAARLTSSSTTGEDAEHEQTGMGDRHASSLQETLDASPTPANPTSIGTTQIGVQLSEASQSLAPPKKAGGGGGSLSTQSNNAHLEVSEHGQISWTSFRYYLSRVGIVVAFVVVVFIAAMQAARNLGDWFIAVWVSDTNAAGSQLIQTLGILAAVNAVLAIVRGVSFALAGLSAARVIHEELLSSILGASYHFFMKTSPGRLINRLSRDVYNVDDSLPFIINILLAQSFLLFGSLAIIIINSSWIVILLLLPIAVINYWIQKPYRRVSREVKRLESAARSPMIDDLRRILEGGAVYRTMGPETMSHIHKKSRSAISAFLRTNSNLLLLNTWFGIRLQLLGSVILAAVGLVAVYFHSPERAASLGLALAYVAPLTSYISGLLSAFADTEKQFVSVERIVEYLNCESEATSLDPSYQLPTLASSSASAAASAPLSISTKQRHPQHINLHGAVWPLFGTVQFNDVSLRYDADGPLVLRNVTFQVDAGEKIAVVGRTGAGKTSLFVALLRLLRLQKGSILIDSEDIQMLDPEQLRQRLAVFPQDPFLFHGTIRDNVDPFRKATDDEIQNVLRRVQLGQLRMTFMVEEGGKNLSCGERYLVALARVVLQESCILLLDEPSAKMDATSESMLWDNIDATFRDCTVITVTHNLNRIDWFDRVVVMDRGVMIGYGTPADMRREGIGPFGAL</sequence>
<dbReference type="GO" id="GO:0016887">
    <property type="term" value="F:ATP hydrolysis activity"/>
    <property type="evidence" value="ECO:0007669"/>
    <property type="project" value="InterPro"/>
</dbReference>
<organism evidence="13 14">
    <name type="scientific">Bodo saltans</name>
    <name type="common">Flagellated protozoan</name>
    <dbReference type="NCBI Taxonomy" id="75058"/>
    <lineage>
        <taxon>Eukaryota</taxon>
        <taxon>Discoba</taxon>
        <taxon>Euglenozoa</taxon>
        <taxon>Kinetoplastea</taxon>
        <taxon>Metakinetoplastina</taxon>
        <taxon>Eubodonida</taxon>
        <taxon>Bodonidae</taxon>
        <taxon>Bodo</taxon>
    </lineage>
</organism>
<dbReference type="EMBL" id="CYKH01001262">
    <property type="protein sequence ID" value="CUG86232.1"/>
    <property type="molecule type" value="Genomic_DNA"/>
</dbReference>
<feature type="domain" description="ABC transporter" evidence="11">
    <location>
        <begin position="1450"/>
        <end position="1676"/>
    </location>
</feature>
<feature type="transmembrane region" description="Helical" evidence="10">
    <location>
        <begin position="1237"/>
        <end position="1253"/>
    </location>
</feature>
<evidence type="ECO:0000259" key="12">
    <source>
        <dbReference type="PROSITE" id="PS50929"/>
    </source>
</evidence>
<evidence type="ECO:0000256" key="5">
    <source>
        <dbReference type="ARBA" id="ARBA00022741"/>
    </source>
</evidence>
<evidence type="ECO:0000256" key="7">
    <source>
        <dbReference type="ARBA" id="ARBA00022989"/>
    </source>
</evidence>
<dbReference type="SMART" id="SM00382">
    <property type="entry name" value="AAA"/>
    <property type="match status" value="2"/>
</dbReference>
<feature type="compositionally biased region" description="Polar residues" evidence="9">
    <location>
        <begin position="604"/>
        <end position="614"/>
    </location>
</feature>
<feature type="transmembrane region" description="Helical" evidence="10">
    <location>
        <begin position="402"/>
        <end position="420"/>
    </location>
</feature>
<feature type="region of interest" description="Disordered" evidence="9">
    <location>
        <begin position="995"/>
        <end position="1041"/>
    </location>
</feature>
<dbReference type="PANTHER" id="PTHR24223">
    <property type="entry name" value="ATP-BINDING CASSETTE SUB-FAMILY C"/>
    <property type="match status" value="1"/>
</dbReference>
<dbReference type="SUPFAM" id="SSF90123">
    <property type="entry name" value="ABC transporter transmembrane region"/>
    <property type="match status" value="2"/>
</dbReference>
<dbReference type="CDD" id="cd18605">
    <property type="entry name" value="ABC_6TM_MRP7_D2_like"/>
    <property type="match status" value="1"/>
</dbReference>
<feature type="transmembrane region" description="Helical" evidence="10">
    <location>
        <begin position="1137"/>
        <end position="1163"/>
    </location>
</feature>
<dbReference type="PROSITE" id="PS50893">
    <property type="entry name" value="ABC_TRANSPORTER_2"/>
    <property type="match status" value="2"/>
</dbReference>
<feature type="transmembrane region" description="Helical" evidence="10">
    <location>
        <begin position="1359"/>
        <end position="1378"/>
    </location>
</feature>
<keyword evidence="8 10" id="KW-0472">Membrane</keyword>
<feature type="region of interest" description="Disordered" evidence="9">
    <location>
        <begin position="1053"/>
        <end position="1073"/>
    </location>
</feature>
<evidence type="ECO:0000256" key="6">
    <source>
        <dbReference type="ARBA" id="ARBA00022840"/>
    </source>
</evidence>
<evidence type="ECO:0000256" key="9">
    <source>
        <dbReference type="SAM" id="MobiDB-lite"/>
    </source>
</evidence>
<evidence type="ECO:0000256" key="1">
    <source>
        <dbReference type="ARBA" id="ARBA00004141"/>
    </source>
</evidence>
<dbReference type="CDD" id="cd18598">
    <property type="entry name" value="ABC_6TM_MRP7_D1_like"/>
    <property type="match status" value="1"/>
</dbReference>
<dbReference type="InterPro" id="IPR011527">
    <property type="entry name" value="ABC1_TM_dom"/>
</dbReference>
<feature type="domain" description="ABC transmembrane type-1" evidence="12">
    <location>
        <begin position="1104"/>
        <end position="1382"/>
    </location>
</feature>
<feature type="transmembrane region" description="Helical" evidence="10">
    <location>
        <begin position="542"/>
        <end position="561"/>
    </location>
</feature>
<keyword evidence="2" id="KW-0813">Transport</keyword>
<feature type="transmembrane region" description="Helical" evidence="10">
    <location>
        <begin position="294"/>
        <end position="314"/>
    </location>
</feature>
<gene>
    <name evidence="13" type="ORF">BSAL_92100c</name>
</gene>
<name>A0A0S4J4A2_BODSA</name>
<evidence type="ECO:0000313" key="13">
    <source>
        <dbReference type="EMBL" id="CUG86232.1"/>
    </source>
</evidence>
<feature type="transmembrane region" description="Helical" evidence="10">
    <location>
        <begin position="114"/>
        <end position="130"/>
    </location>
</feature>
<dbReference type="GO" id="GO:0005524">
    <property type="term" value="F:ATP binding"/>
    <property type="evidence" value="ECO:0007669"/>
    <property type="project" value="UniProtKB-KW"/>
</dbReference>
<protein>
    <recommendedName>
        <fullName evidence="15">ABC transporter</fullName>
    </recommendedName>
</protein>
<feature type="transmembrane region" description="Helical" evidence="10">
    <location>
        <begin position="87"/>
        <end position="107"/>
    </location>
</feature>
<feature type="domain" description="ABC transmembrane type-1" evidence="12">
    <location>
        <begin position="263"/>
        <end position="567"/>
    </location>
</feature>
<evidence type="ECO:0008006" key="15">
    <source>
        <dbReference type="Google" id="ProtNLM"/>
    </source>
</evidence>
<dbReference type="InterPro" id="IPR003439">
    <property type="entry name" value="ABC_transporter-like_ATP-bd"/>
</dbReference>